<accession>A0ABS3W110</accession>
<dbReference type="Pfam" id="PF08352">
    <property type="entry name" value="oligo_HPY"/>
    <property type="match status" value="1"/>
</dbReference>
<dbReference type="NCBIfam" id="TIGR01727">
    <property type="entry name" value="oligo_HPY"/>
    <property type="match status" value="1"/>
</dbReference>
<dbReference type="InterPro" id="IPR003439">
    <property type="entry name" value="ABC_transporter-like_ATP-bd"/>
</dbReference>
<dbReference type="CDD" id="cd03257">
    <property type="entry name" value="ABC_NikE_OppD_transporters"/>
    <property type="match status" value="1"/>
</dbReference>
<dbReference type="PANTHER" id="PTHR43776:SF7">
    <property type="entry name" value="D,D-DIPEPTIDE TRANSPORT ATP-BINDING PROTEIN DDPF-RELATED"/>
    <property type="match status" value="1"/>
</dbReference>
<dbReference type="GO" id="GO:0005524">
    <property type="term" value="F:ATP binding"/>
    <property type="evidence" value="ECO:0007669"/>
    <property type="project" value="UniProtKB-KW"/>
</dbReference>
<keyword evidence="7" id="KW-1185">Reference proteome</keyword>
<comment type="caution">
    <text evidence="6">The sequence shown here is derived from an EMBL/GenBank/DDBJ whole genome shotgun (WGS) entry which is preliminary data.</text>
</comment>
<dbReference type="InterPro" id="IPR013563">
    <property type="entry name" value="Oligopep_ABC_C"/>
</dbReference>
<dbReference type="Pfam" id="PF00005">
    <property type="entry name" value="ABC_tran"/>
    <property type="match status" value="1"/>
</dbReference>
<feature type="domain" description="ABC transporter" evidence="5">
    <location>
        <begin position="10"/>
        <end position="259"/>
    </location>
</feature>
<dbReference type="InterPro" id="IPR050319">
    <property type="entry name" value="ABC_transp_ATP-bind"/>
</dbReference>
<dbReference type="RefSeq" id="WP_208817398.1">
    <property type="nucleotide sequence ID" value="NZ_WVUH01000451.1"/>
</dbReference>
<keyword evidence="3" id="KW-0547">Nucleotide-binding</keyword>
<protein>
    <submittedName>
        <fullName evidence="6">ATP-binding cassette domain-containing protein</fullName>
    </submittedName>
</protein>
<dbReference type="InterPro" id="IPR017871">
    <property type="entry name" value="ABC_transporter-like_CS"/>
</dbReference>
<dbReference type="SMART" id="SM00382">
    <property type="entry name" value="AAA"/>
    <property type="match status" value="1"/>
</dbReference>
<keyword evidence="4 6" id="KW-0067">ATP-binding</keyword>
<gene>
    <name evidence="6" type="ORF">GSF22_30565</name>
</gene>
<reference evidence="6 7" key="1">
    <citation type="submission" date="2019-12" db="EMBL/GenBank/DDBJ databases">
        <title>Whole genome sequencing of endophytic Actinobacterium Micromonospora sp. MPMI6T.</title>
        <authorList>
            <person name="Evv R."/>
            <person name="Podile A.R."/>
        </authorList>
    </citation>
    <scope>NUCLEOTIDE SEQUENCE [LARGE SCALE GENOMIC DNA]</scope>
    <source>
        <strain evidence="6 7">MPMI6</strain>
    </source>
</reference>
<dbReference type="PROSITE" id="PS00211">
    <property type="entry name" value="ABC_TRANSPORTER_1"/>
    <property type="match status" value="1"/>
</dbReference>
<sequence length="343" mass="37669">MSETPDPTLLRVRDLAVDFKVPVRGSLLAARLRAVSGVDLDIRRGEIIGVVGESGCGKSTTGRAILQLLKPSRGTVTFDGTELTTLSRGRMRAMRRRMQMIFQDPFASLNPRMSIGELIEEPLLVHSHLDAAGRRAKALDTMQLVGLSAGWHDRYPHEFSGGQRQRVGIARALVSNPEFIVADEPVSALDVSVQAQIVNLLEQLQEELGLTMMFIAHDLAVVRHLCDRIAVMYLGAVVEVGQCEDMYQQPQHPYTKALLSAVPIPDPLVETQRRRLILSGDVPSPLSPPTGCRFRTRCWKAQEVCATREPTLTTTDTGHQVACHFPEDTDPRTAPVVATAGGR</sequence>
<organism evidence="6 7">
    <name type="scientific">Micromonospora echinofusca</name>
    <dbReference type="NCBI Taxonomy" id="47858"/>
    <lineage>
        <taxon>Bacteria</taxon>
        <taxon>Bacillati</taxon>
        <taxon>Actinomycetota</taxon>
        <taxon>Actinomycetes</taxon>
        <taxon>Micromonosporales</taxon>
        <taxon>Micromonosporaceae</taxon>
        <taxon>Micromonospora</taxon>
    </lineage>
</organism>
<keyword evidence="2" id="KW-0813">Transport</keyword>
<evidence type="ECO:0000256" key="3">
    <source>
        <dbReference type="ARBA" id="ARBA00022741"/>
    </source>
</evidence>
<evidence type="ECO:0000256" key="2">
    <source>
        <dbReference type="ARBA" id="ARBA00022448"/>
    </source>
</evidence>
<dbReference type="InterPro" id="IPR027417">
    <property type="entry name" value="P-loop_NTPase"/>
</dbReference>
<evidence type="ECO:0000313" key="7">
    <source>
        <dbReference type="Proteomes" id="UP000823521"/>
    </source>
</evidence>
<comment type="similarity">
    <text evidence="1">Belongs to the ABC transporter superfamily.</text>
</comment>
<name>A0ABS3W110_MICEH</name>
<evidence type="ECO:0000259" key="5">
    <source>
        <dbReference type="PROSITE" id="PS50893"/>
    </source>
</evidence>
<dbReference type="PROSITE" id="PS50893">
    <property type="entry name" value="ABC_TRANSPORTER_2"/>
    <property type="match status" value="1"/>
</dbReference>
<dbReference type="SUPFAM" id="SSF52540">
    <property type="entry name" value="P-loop containing nucleoside triphosphate hydrolases"/>
    <property type="match status" value="1"/>
</dbReference>
<evidence type="ECO:0000256" key="1">
    <source>
        <dbReference type="ARBA" id="ARBA00005417"/>
    </source>
</evidence>
<dbReference type="PANTHER" id="PTHR43776">
    <property type="entry name" value="TRANSPORT ATP-BINDING PROTEIN"/>
    <property type="match status" value="1"/>
</dbReference>
<proteinExistence type="inferred from homology"/>
<evidence type="ECO:0000313" key="6">
    <source>
        <dbReference type="EMBL" id="MBO4210304.1"/>
    </source>
</evidence>
<dbReference type="InterPro" id="IPR003593">
    <property type="entry name" value="AAA+_ATPase"/>
</dbReference>
<dbReference type="Proteomes" id="UP000823521">
    <property type="component" value="Unassembled WGS sequence"/>
</dbReference>
<evidence type="ECO:0000256" key="4">
    <source>
        <dbReference type="ARBA" id="ARBA00022840"/>
    </source>
</evidence>
<dbReference type="EMBL" id="WVUH01000451">
    <property type="protein sequence ID" value="MBO4210304.1"/>
    <property type="molecule type" value="Genomic_DNA"/>
</dbReference>
<dbReference type="Gene3D" id="3.40.50.300">
    <property type="entry name" value="P-loop containing nucleotide triphosphate hydrolases"/>
    <property type="match status" value="1"/>
</dbReference>